<dbReference type="InterPro" id="IPR010144">
    <property type="entry name" value="CRISPR-assoc_prot_Csd1-typ"/>
</dbReference>
<reference evidence="1 2" key="1">
    <citation type="submission" date="2013-01" db="EMBL/GenBank/DDBJ databases">
        <title>The Genome Sequence of Clostridium clostridioforme 90A8.</title>
        <authorList>
            <consortium name="The Broad Institute Genome Sequencing Platform"/>
            <person name="Earl A."/>
            <person name="Ward D."/>
            <person name="Feldgarden M."/>
            <person name="Gevers D."/>
            <person name="Courvalin P."/>
            <person name="Lambert T."/>
            <person name="Walker B."/>
            <person name="Young S.K."/>
            <person name="Zeng Q."/>
            <person name="Gargeya S."/>
            <person name="Fitzgerald M."/>
            <person name="Haas B."/>
            <person name="Abouelleil A."/>
            <person name="Alvarado L."/>
            <person name="Arachchi H.M."/>
            <person name="Berlin A.M."/>
            <person name="Chapman S.B."/>
            <person name="Dewar J."/>
            <person name="Goldberg J."/>
            <person name="Griggs A."/>
            <person name="Gujja S."/>
            <person name="Hansen M."/>
            <person name="Howarth C."/>
            <person name="Imamovic A."/>
            <person name="Larimer J."/>
            <person name="McCowan C."/>
            <person name="Murphy C."/>
            <person name="Neiman D."/>
            <person name="Pearson M."/>
            <person name="Priest M."/>
            <person name="Roberts A."/>
            <person name="Saif S."/>
            <person name="Shea T."/>
            <person name="Sisk P."/>
            <person name="Sykes S."/>
            <person name="Wortman J."/>
            <person name="Nusbaum C."/>
            <person name="Birren B."/>
        </authorList>
    </citation>
    <scope>NUCLEOTIDE SEQUENCE [LARGE SCALE GENOMIC DNA]</scope>
    <source>
        <strain evidence="1 2">90A8</strain>
    </source>
</reference>
<comment type="caution">
    <text evidence="1">The sequence shown here is derived from an EMBL/GenBank/DDBJ whole genome shotgun (WGS) entry which is preliminary data.</text>
</comment>
<dbReference type="Proteomes" id="UP000013085">
    <property type="component" value="Unassembled WGS sequence"/>
</dbReference>
<protein>
    <submittedName>
        <fullName evidence="1">CRISPR-associated protein cas8c/csd1, subtype I-c/dvulg</fullName>
    </submittedName>
</protein>
<dbReference type="HOGENOM" id="CLU_031037_0_0_9"/>
<dbReference type="RefSeq" id="WP_002595865.1">
    <property type="nucleotide sequence ID" value="NZ_KB851021.1"/>
</dbReference>
<dbReference type="PATRIC" id="fig|999408.3.peg.2699"/>
<dbReference type="CDD" id="cd09757">
    <property type="entry name" value="Cas8c_I-C"/>
    <property type="match status" value="1"/>
</dbReference>
<name>A0A0E2HP52_9FIRM</name>
<evidence type="ECO:0000313" key="2">
    <source>
        <dbReference type="Proteomes" id="UP000013085"/>
    </source>
</evidence>
<sequence>MILQALVEYYEALERKGKITSPGWCRAKVAYGLDISEQGELKSVIPLKQERQKGKKTVTVPQNLTVPQMVSRSSGVSANFLCDHSGYMLGIDNKGKPERSRECFECAKKKHKDILEHISSPAARAVCRFFDRWAPDQAAENPCLIPELEEIISGSNLVFMMDGEYVHEDPDIRQCWEEYSRQSGTGHVGVCLVTGRREEIARIHGTIKGVQGAQSSGAALVSFNAPAFESYGKEQSFNAPVGTYAAYAYTTALNYLLGDRTHGTTIGDTAVVYWSEEGDERYQNIFACVSEPTMENQEIVDGVFKNLAEGKAVAAQDVQDSLDMDRKFYILGLAPNAARLAVRFFYQDSFGNILKHIKEHYDRMEIVRPAADAVEYLGMWRMLQETVNKKSRDKKPVPSMSGAVYRAIISGSRYPASLYQAVLGRIRAEQDDGDSRIYKITRGRAAIIKAYLLKNGNEKEEITMALNEDSNNTAYILGREFAVLEAIQEDANPGINATIKDKYFNSACATPAAIFPILFKLKNSHIKKMNNGAKEIYYEKILGDLQGRLTVAEGQKAACPRRLTLEEQGMFILGYYHQTQKRYEKKIKEEA</sequence>
<accession>A0A0E2HP52</accession>
<dbReference type="AlphaFoldDB" id="A0A0E2HP52"/>
<dbReference type="EMBL" id="AGYR01000028">
    <property type="protein sequence ID" value="ENZ13878.1"/>
    <property type="molecule type" value="Genomic_DNA"/>
</dbReference>
<dbReference type="NCBIfam" id="TIGR01863">
    <property type="entry name" value="cas_Csd1"/>
    <property type="match status" value="1"/>
</dbReference>
<proteinExistence type="predicted"/>
<gene>
    <name evidence="1" type="ORF">HMPREF1090_02498</name>
</gene>
<organism evidence="1 2">
    <name type="scientific">[Clostridium] clostridioforme 90A8</name>
    <dbReference type="NCBI Taxonomy" id="999408"/>
    <lineage>
        <taxon>Bacteria</taxon>
        <taxon>Bacillati</taxon>
        <taxon>Bacillota</taxon>
        <taxon>Clostridia</taxon>
        <taxon>Lachnospirales</taxon>
        <taxon>Lachnospiraceae</taxon>
        <taxon>Enterocloster</taxon>
    </lineage>
</organism>
<dbReference type="GeneID" id="57963206"/>
<dbReference type="Pfam" id="PF09709">
    <property type="entry name" value="Cas_Csd1"/>
    <property type="match status" value="1"/>
</dbReference>
<evidence type="ECO:0000313" key="1">
    <source>
        <dbReference type="EMBL" id="ENZ13878.1"/>
    </source>
</evidence>